<dbReference type="OrthoDB" id="48765at2759"/>
<gene>
    <name evidence="2" type="ORF">FisN_15Lh040</name>
</gene>
<evidence type="ECO:0000313" key="2">
    <source>
        <dbReference type="EMBL" id="GAX25671.1"/>
    </source>
</evidence>
<dbReference type="EMBL" id="BDSP01000229">
    <property type="protein sequence ID" value="GAX25671.1"/>
    <property type="molecule type" value="Genomic_DNA"/>
</dbReference>
<dbReference type="Proteomes" id="UP000198406">
    <property type="component" value="Unassembled WGS sequence"/>
</dbReference>
<comment type="caution">
    <text evidence="2">The sequence shown here is derived from an EMBL/GenBank/DDBJ whole genome shotgun (WGS) entry which is preliminary data.</text>
</comment>
<reference evidence="2 3" key="1">
    <citation type="journal article" date="2015" name="Plant Cell">
        <title>Oil accumulation by the oleaginous diatom Fistulifera solaris as revealed by the genome and transcriptome.</title>
        <authorList>
            <person name="Tanaka T."/>
            <person name="Maeda Y."/>
            <person name="Veluchamy A."/>
            <person name="Tanaka M."/>
            <person name="Abida H."/>
            <person name="Marechal E."/>
            <person name="Bowler C."/>
            <person name="Muto M."/>
            <person name="Sunaga Y."/>
            <person name="Tanaka M."/>
            <person name="Yoshino T."/>
            <person name="Taniguchi T."/>
            <person name="Fukuda Y."/>
            <person name="Nemoto M."/>
            <person name="Matsumoto M."/>
            <person name="Wong P.S."/>
            <person name="Aburatani S."/>
            <person name="Fujibuchi W."/>
        </authorList>
    </citation>
    <scope>NUCLEOTIDE SEQUENCE [LARGE SCALE GENOMIC DNA]</scope>
    <source>
        <strain evidence="2 3">JPCC DA0580</strain>
    </source>
</reference>
<protein>
    <submittedName>
        <fullName evidence="2">Uncharacterized protein</fullName>
    </submittedName>
</protein>
<dbReference type="InParanoid" id="A0A1Z5KI00"/>
<feature type="coiled-coil region" evidence="1">
    <location>
        <begin position="184"/>
        <end position="274"/>
    </location>
</feature>
<keyword evidence="1" id="KW-0175">Coiled coil</keyword>
<proteinExistence type="predicted"/>
<organism evidence="2 3">
    <name type="scientific">Fistulifera solaris</name>
    <name type="common">Oleaginous diatom</name>
    <dbReference type="NCBI Taxonomy" id="1519565"/>
    <lineage>
        <taxon>Eukaryota</taxon>
        <taxon>Sar</taxon>
        <taxon>Stramenopiles</taxon>
        <taxon>Ochrophyta</taxon>
        <taxon>Bacillariophyta</taxon>
        <taxon>Bacillariophyceae</taxon>
        <taxon>Bacillariophycidae</taxon>
        <taxon>Naviculales</taxon>
        <taxon>Naviculaceae</taxon>
        <taxon>Fistulifera</taxon>
    </lineage>
</organism>
<evidence type="ECO:0000313" key="3">
    <source>
        <dbReference type="Proteomes" id="UP000198406"/>
    </source>
</evidence>
<name>A0A1Z5KI00_FISSO</name>
<sequence>MQFDHRPQQILCGGDSLQNSYLPSSKLSISLLNRQSRYPADYDDEKRGRWTKVDGKWCFVKETSCEQVLKAKDSSNSTAHKSVVLDVPTKATAPTVTSPSSQSIACSESTTKKIRNDAARKIQKIFRGYRQRRFFRVLELQHQLDTMEQRTEDAIAEIRKEVEVRKEKFYNKMRLQARKELAAIDEEKALVFDAKQTINRLRAENKKLRQEAEQLHEEMIVLKAANENLESVNDKVADTFAQLEKEVANIHKAHDALQKAVPEYRQAVEKLESEADLRKQYVMAEQGVKLRYKTVIGLIVDSIQEDCKQAKLVDEIVGYALEVDSKFNSESKP</sequence>
<evidence type="ECO:0000256" key="1">
    <source>
        <dbReference type="SAM" id="Coils"/>
    </source>
</evidence>
<dbReference type="PROSITE" id="PS50096">
    <property type="entry name" value="IQ"/>
    <property type="match status" value="1"/>
</dbReference>
<accession>A0A1Z5KI00</accession>
<keyword evidence="3" id="KW-1185">Reference proteome</keyword>
<dbReference type="AlphaFoldDB" id="A0A1Z5KI00"/>
<dbReference type="Gene3D" id="6.10.250.370">
    <property type="match status" value="1"/>
</dbReference>